<accession>A0ACC3CGU8</accession>
<sequence>MDGGRAAEQGDPPRDGEPPAGGSGGGGCGGPGDVRVATGSPGANKKDAGSSTGGGDGNGVTAAPTVVVAPDNVPEASGRPLKRQKADPAPTEASAPNGAAGEGTSSAASPAGTTGATTPPAAATANAGGKPTAGVDAPTRADPPVIIPAGDCPAGEAVWASLLASNATFAAEGNRPPVEGVSVAHREALAAGQSPAAVVVTCSDSRVSPELLFARGLGELFVVRTAGNTAAFDLTVASVEFGVHNLGSPLVVVLGHTKCGAVAAAVATAADADAMAGQPPGLAAFVKAALVAPVRAVKERGGVAEADFVSACEVENVAAAVRSLVTTSAWMGKAQAGGKVKVVGALYNVAAGTVSEV</sequence>
<comment type="caution">
    <text evidence="1">The sequence shown here is derived from an EMBL/GenBank/DDBJ whole genome shotgun (WGS) entry which is preliminary data.</text>
</comment>
<gene>
    <name evidence="1" type="ORF">I4F81_011468</name>
</gene>
<name>A0ACC3CGU8_PYRYE</name>
<dbReference type="Proteomes" id="UP000798662">
    <property type="component" value="Chromosome 3"/>
</dbReference>
<evidence type="ECO:0000313" key="1">
    <source>
        <dbReference type="EMBL" id="KAK1868986.1"/>
    </source>
</evidence>
<keyword evidence="2" id="KW-1185">Reference proteome</keyword>
<reference evidence="1" key="1">
    <citation type="submission" date="2019-11" db="EMBL/GenBank/DDBJ databases">
        <title>Nori genome reveals adaptations in red seaweeds to the harsh intertidal environment.</title>
        <authorList>
            <person name="Wang D."/>
            <person name="Mao Y."/>
        </authorList>
    </citation>
    <scope>NUCLEOTIDE SEQUENCE</scope>
    <source>
        <tissue evidence="1">Gametophyte</tissue>
    </source>
</reference>
<protein>
    <submittedName>
        <fullName evidence="1">Uncharacterized protein</fullName>
    </submittedName>
</protein>
<proteinExistence type="predicted"/>
<organism evidence="1 2">
    <name type="scientific">Pyropia yezoensis</name>
    <name type="common">Susabi-nori</name>
    <name type="synonym">Porphyra yezoensis</name>
    <dbReference type="NCBI Taxonomy" id="2788"/>
    <lineage>
        <taxon>Eukaryota</taxon>
        <taxon>Rhodophyta</taxon>
        <taxon>Bangiophyceae</taxon>
        <taxon>Bangiales</taxon>
        <taxon>Bangiaceae</taxon>
        <taxon>Pyropia</taxon>
    </lineage>
</organism>
<dbReference type="EMBL" id="CM020620">
    <property type="protein sequence ID" value="KAK1868986.1"/>
    <property type="molecule type" value="Genomic_DNA"/>
</dbReference>
<evidence type="ECO:0000313" key="2">
    <source>
        <dbReference type="Proteomes" id="UP000798662"/>
    </source>
</evidence>